<evidence type="ECO:0000259" key="1">
    <source>
        <dbReference type="Pfam" id="PF01408"/>
    </source>
</evidence>
<dbReference type="AlphaFoldDB" id="A0A6N2TL84"/>
<dbReference type="InterPro" id="IPR000683">
    <property type="entry name" value="Gfo/Idh/MocA-like_OxRdtase_N"/>
</dbReference>
<dbReference type="PANTHER" id="PTHR43377">
    <property type="entry name" value="BILIVERDIN REDUCTASE A"/>
    <property type="match status" value="1"/>
</dbReference>
<keyword evidence="3" id="KW-0560">Oxidoreductase</keyword>
<dbReference type="InterPro" id="IPR051450">
    <property type="entry name" value="Gfo/Idh/MocA_Oxidoreductases"/>
</dbReference>
<protein>
    <submittedName>
        <fullName evidence="3">Putative oxidoreductase YcjS</fullName>
        <ecNumber evidence="3">1.-.-.-</ecNumber>
    </submittedName>
</protein>
<dbReference type="Gene3D" id="3.30.360.10">
    <property type="entry name" value="Dihydrodipicolinate Reductase, domain 2"/>
    <property type="match status" value="1"/>
</dbReference>
<accession>A0A6N2TL84</accession>
<feature type="domain" description="GFO/IDH/MocA-like oxidoreductase" evidence="2">
    <location>
        <begin position="158"/>
        <end position="237"/>
    </location>
</feature>
<dbReference type="PANTHER" id="PTHR43377:SF1">
    <property type="entry name" value="BILIVERDIN REDUCTASE A"/>
    <property type="match status" value="1"/>
</dbReference>
<dbReference type="EC" id="1.-.-.-" evidence="3"/>
<dbReference type="InterPro" id="IPR036291">
    <property type="entry name" value="NAD(P)-bd_dom_sf"/>
</dbReference>
<dbReference type="GO" id="GO:0016491">
    <property type="term" value="F:oxidoreductase activity"/>
    <property type="evidence" value="ECO:0007669"/>
    <property type="project" value="UniProtKB-KW"/>
</dbReference>
<organism evidence="3">
    <name type="scientific">Anaerococcus vaginalis</name>
    <dbReference type="NCBI Taxonomy" id="33037"/>
    <lineage>
        <taxon>Bacteria</taxon>
        <taxon>Bacillati</taxon>
        <taxon>Bacillota</taxon>
        <taxon>Tissierellia</taxon>
        <taxon>Tissierellales</taxon>
        <taxon>Peptoniphilaceae</taxon>
        <taxon>Anaerococcus</taxon>
    </lineage>
</organism>
<feature type="domain" description="Gfo/Idh/MocA-like oxidoreductase N-terminal" evidence="1">
    <location>
        <begin position="3"/>
        <end position="120"/>
    </location>
</feature>
<dbReference type="Gene3D" id="3.40.50.720">
    <property type="entry name" value="NAD(P)-binding Rossmann-like Domain"/>
    <property type="match status" value="1"/>
</dbReference>
<dbReference type="InterPro" id="IPR055170">
    <property type="entry name" value="GFO_IDH_MocA-like_dom"/>
</dbReference>
<dbReference type="Pfam" id="PF22725">
    <property type="entry name" value="GFO_IDH_MocA_C3"/>
    <property type="match status" value="1"/>
</dbReference>
<evidence type="ECO:0000259" key="2">
    <source>
        <dbReference type="Pfam" id="PF22725"/>
    </source>
</evidence>
<dbReference type="SUPFAM" id="SSF55347">
    <property type="entry name" value="Glyceraldehyde-3-phosphate dehydrogenase-like, C-terminal domain"/>
    <property type="match status" value="1"/>
</dbReference>
<dbReference type="EMBL" id="CACRSW010000026">
    <property type="protein sequence ID" value="VYT04801.1"/>
    <property type="molecule type" value="Genomic_DNA"/>
</dbReference>
<name>A0A6N2TL84_9FIRM</name>
<dbReference type="GO" id="GO:0000166">
    <property type="term" value="F:nucleotide binding"/>
    <property type="evidence" value="ECO:0007669"/>
    <property type="project" value="InterPro"/>
</dbReference>
<dbReference type="Pfam" id="PF01408">
    <property type="entry name" value="GFO_IDH_MocA"/>
    <property type="match status" value="1"/>
</dbReference>
<gene>
    <name evidence="3" type="primary">ycjS</name>
    <name evidence="3" type="ORF">AVLFYP127_00635</name>
</gene>
<dbReference type="SUPFAM" id="SSF51735">
    <property type="entry name" value="NAD(P)-binding Rossmann-fold domains"/>
    <property type="match status" value="1"/>
</dbReference>
<sequence>MSINLGIVGAGIYGTYHILTFKSLKEVNKLVICDMNEKTLEKAKNKYGLDGYLSVKEMIEKEKLDAISICTPDPYHFEPLKDAIKAGVKHIFCEKPVTTSVEQAKEIEKLAKENNVNIYIDFHKRWDPAYNAIRNKILAENDTVIRGYMSLDDVIDVPTKWFNWADKSSPTWFVGIHCIDLMRYITGSEVKSVYARGTKKILKSKDIDSYDSISAILNFEDGSNWTLENSWTLPNSFPKSNDGQLIILTEKQYFKNESYRGLKTYDQNKESLPNYIFMNFEKKEVSGFGLEPMIDFIYTVEYGKNYRSLLEDGIKATQVAEAIHKSIESGEVINL</sequence>
<reference evidence="3" key="1">
    <citation type="submission" date="2019-11" db="EMBL/GenBank/DDBJ databases">
        <authorList>
            <person name="Feng L."/>
        </authorList>
    </citation>
    <scope>NUCLEOTIDE SEQUENCE</scope>
    <source>
        <strain evidence="3">AvaginalisLFYP127</strain>
    </source>
</reference>
<dbReference type="RefSeq" id="WP_156329155.1">
    <property type="nucleotide sequence ID" value="NZ_CACRSW010000026.1"/>
</dbReference>
<evidence type="ECO:0000313" key="3">
    <source>
        <dbReference type="EMBL" id="VYT04801.1"/>
    </source>
</evidence>
<proteinExistence type="predicted"/>